<dbReference type="PANTHER" id="PTHR44196">
    <property type="entry name" value="DEHYDROGENASE/REDUCTASE SDR FAMILY MEMBER 7B"/>
    <property type="match status" value="1"/>
</dbReference>
<evidence type="ECO:0000256" key="1">
    <source>
        <dbReference type="ARBA" id="ARBA00006484"/>
    </source>
</evidence>
<protein>
    <submittedName>
        <fullName evidence="3">Short-chain dehydrogenase</fullName>
    </submittedName>
</protein>
<dbReference type="RefSeq" id="WP_045955449.1">
    <property type="nucleotide sequence ID" value="NZ_JXXV01000016.1"/>
</dbReference>
<name>A0A0F4NMA2_9VIBR</name>
<comment type="caution">
    <text evidence="3">The sequence shown here is derived from an EMBL/GenBank/DDBJ whole genome shotgun (WGS) entry which is preliminary data.</text>
</comment>
<dbReference type="InterPro" id="IPR002347">
    <property type="entry name" value="SDR_fam"/>
</dbReference>
<organism evidence="3 4">
    <name type="scientific">Vibrio galatheae</name>
    <dbReference type="NCBI Taxonomy" id="579748"/>
    <lineage>
        <taxon>Bacteria</taxon>
        <taxon>Pseudomonadati</taxon>
        <taxon>Pseudomonadota</taxon>
        <taxon>Gammaproteobacteria</taxon>
        <taxon>Vibrionales</taxon>
        <taxon>Vibrionaceae</taxon>
        <taxon>Vibrio</taxon>
    </lineage>
</organism>
<proteinExistence type="inferred from homology"/>
<dbReference type="OrthoDB" id="335726at2"/>
<dbReference type="GO" id="GO:0016020">
    <property type="term" value="C:membrane"/>
    <property type="evidence" value="ECO:0007669"/>
    <property type="project" value="TreeGrafter"/>
</dbReference>
<dbReference type="Pfam" id="PF00106">
    <property type="entry name" value="adh_short"/>
    <property type="match status" value="1"/>
</dbReference>
<evidence type="ECO:0000256" key="2">
    <source>
        <dbReference type="ARBA" id="ARBA00023002"/>
    </source>
</evidence>
<dbReference type="EMBL" id="JXXV01000016">
    <property type="protein sequence ID" value="KJY83211.1"/>
    <property type="molecule type" value="Genomic_DNA"/>
</dbReference>
<dbReference type="PROSITE" id="PS00061">
    <property type="entry name" value="ADH_SHORT"/>
    <property type="match status" value="1"/>
</dbReference>
<dbReference type="SUPFAM" id="SSF51735">
    <property type="entry name" value="NAD(P)-binding Rossmann-fold domains"/>
    <property type="match status" value="1"/>
</dbReference>
<dbReference type="PATRIC" id="fig|579748.3.peg.1931"/>
<dbReference type="AlphaFoldDB" id="A0A0F4NMA2"/>
<dbReference type="PRINTS" id="PR00081">
    <property type="entry name" value="GDHRDH"/>
</dbReference>
<dbReference type="InterPro" id="IPR020904">
    <property type="entry name" value="Sc_DH/Rdtase_CS"/>
</dbReference>
<dbReference type="STRING" id="579748.TW81_09380"/>
<reference evidence="3 4" key="1">
    <citation type="journal article" date="2015" name="BMC Genomics">
        <title>Genome mining reveals unlocked bioactive potential of marine Gram-negative bacteria.</title>
        <authorList>
            <person name="Machado H."/>
            <person name="Sonnenschein E.C."/>
            <person name="Melchiorsen J."/>
            <person name="Gram L."/>
        </authorList>
    </citation>
    <scope>NUCLEOTIDE SEQUENCE [LARGE SCALE GENOMIC DNA]</scope>
    <source>
        <strain evidence="3 4">S2757</strain>
    </source>
</reference>
<dbReference type="PANTHER" id="PTHR44196:SF1">
    <property type="entry name" value="DEHYDROGENASE_REDUCTASE SDR FAMILY MEMBER 7B"/>
    <property type="match status" value="1"/>
</dbReference>
<keyword evidence="4" id="KW-1185">Reference proteome</keyword>
<evidence type="ECO:0000313" key="4">
    <source>
        <dbReference type="Proteomes" id="UP000033673"/>
    </source>
</evidence>
<dbReference type="GO" id="GO:0016491">
    <property type="term" value="F:oxidoreductase activity"/>
    <property type="evidence" value="ECO:0007669"/>
    <property type="project" value="UniProtKB-KW"/>
</dbReference>
<dbReference type="Gene3D" id="3.40.50.720">
    <property type="entry name" value="NAD(P)-binding Rossmann-like Domain"/>
    <property type="match status" value="1"/>
</dbReference>
<gene>
    <name evidence="3" type="ORF">TW81_09380</name>
</gene>
<accession>A0A0F4NMA2</accession>
<dbReference type="InterPro" id="IPR036291">
    <property type="entry name" value="NAD(P)-bd_dom_sf"/>
</dbReference>
<dbReference type="Proteomes" id="UP000033673">
    <property type="component" value="Unassembled WGS sequence"/>
</dbReference>
<comment type="similarity">
    <text evidence="1">Belongs to the short-chain dehydrogenases/reductases (SDR) family.</text>
</comment>
<keyword evidence="2" id="KW-0560">Oxidoreductase</keyword>
<evidence type="ECO:0000313" key="3">
    <source>
        <dbReference type="EMBL" id="KJY83211.1"/>
    </source>
</evidence>
<sequence>MNTVLITGATSGIGLQLARDYAQSNVHVYACGRNRQRLEKLVAEHNNVTPLAFDLTDLAATHDALSELAVTPDLWILNAGDCEYVDDGKLDAELIKRVFDINVIGLSNAIAACQRYFSSGQRLAIVGSIASEVALPRAEAYGASKAAVSYLARALQLDLKPSGVEVSIIYPGFVKTPLTDKNTFQMPMLISPERASKEIRDGLAAGKSHIYFPKRFTSILRLIGVLPYRWQNALTAKLLAQG</sequence>